<dbReference type="Proteomes" id="UP000054007">
    <property type="component" value="Unassembled WGS sequence"/>
</dbReference>
<organism evidence="2 3">
    <name type="scientific">Cylindrobasidium torrendii FP15055 ss-10</name>
    <dbReference type="NCBI Taxonomy" id="1314674"/>
    <lineage>
        <taxon>Eukaryota</taxon>
        <taxon>Fungi</taxon>
        <taxon>Dikarya</taxon>
        <taxon>Basidiomycota</taxon>
        <taxon>Agaricomycotina</taxon>
        <taxon>Agaricomycetes</taxon>
        <taxon>Agaricomycetidae</taxon>
        <taxon>Agaricales</taxon>
        <taxon>Marasmiineae</taxon>
        <taxon>Physalacriaceae</taxon>
        <taxon>Cylindrobasidium</taxon>
    </lineage>
</organism>
<feature type="region of interest" description="Disordered" evidence="1">
    <location>
        <begin position="1"/>
        <end position="20"/>
    </location>
</feature>
<dbReference type="EMBL" id="KN880435">
    <property type="protein sequence ID" value="KIY73535.1"/>
    <property type="molecule type" value="Genomic_DNA"/>
</dbReference>
<feature type="compositionally biased region" description="Basic and acidic residues" evidence="1">
    <location>
        <begin position="39"/>
        <end position="56"/>
    </location>
</feature>
<evidence type="ECO:0000256" key="1">
    <source>
        <dbReference type="SAM" id="MobiDB-lite"/>
    </source>
</evidence>
<proteinExistence type="predicted"/>
<gene>
    <name evidence="2" type="ORF">CYLTODRAFT_416914</name>
</gene>
<evidence type="ECO:0000313" key="2">
    <source>
        <dbReference type="EMBL" id="KIY73535.1"/>
    </source>
</evidence>
<reference evidence="2 3" key="1">
    <citation type="journal article" date="2015" name="Fungal Genet. Biol.">
        <title>Evolution of novel wood decay mechanisms in Agaricales revealed by the genome sequences of Fistulina hepatica and Cylindrobasidium torrendii.</title>
        <authorList>
            <person name="Floudas D."/>
            <person name="Held B.W."/>
            <person name="Riley R."/>
            <person name="Nagy L.G."/>
            <person name="Koehler G."/>
            <person name="Ransdell A.S."/>
            <person name="Younus H."/>
            <person name="Chow J."/>
            <person name="Chiniquy J."/>
            <person name="Lipzen A."/>
            <person name="Tritt A."/>
            <person name="Sun H."/>
            <person name="Haridas S."/>
            <person name="LaButti K."/>
            <person name="Ohm R.A."/>
            <person name="Kues U."/>
            <person name="Blanchette R.A."/>
            <person name="Grigoriev I.V."/>
            <person name="Minto R.E."/>
            <person name="Hibbett D.S."/>
        </authorList>
    </citation>
    <scope>NUCLEOTIDE SEQUENCE [LARGE SCALE GENOMIC DNA]</scope>
    <source>
        <strain evidence="2 3">FP15055 ss-10</strain>
    </source>
</reference>
<sequence length="56" mass="6345">MRIIQEISPSLDPATPEPPPELRFWNFGGAVTQKPQEATGKRHDISWRLKSRSTEG</sequence>
<feature type="region of interest" description="Disordered" evidence="1">
    <location>
        <begin position="32"/>
        <end position="56"/>
    </location>
</feature>
<evidence type="ECO:0000313" key="3">
    <source>
        <dbReference type="Proteomes" id="UP000054007"/>
    </source>
</evidence>
<protein>
    <submittedName>
        <fullName evidence="2">Uncharacterized protein</fullName>
    </submittedName>
</protein>
<keyword evidence="3" id="KW-1185">Reference proteome</keyword>
<dbReference type="AlphaFoldDB" id="A0A0D7BTF0"/>
<name>A0A0D7BTF0_9AGAR</name>
<accession>A0A0D7BTF0</accession>